<evidence type="ECO:0000256" key="1">
    <source>
        <dbReference type="SAM" id="Phobius"/>
    </source>
</evidence>
<dbReference type="Proteomes" id="UP000813462">
    <property type="component" value="Unassembled WGS sequence"/>
</dbReference>
<dbReference type="PANTHER" id="PTHR47481">
    <property type="match status" value="1"/>
</dbReference>
<evidence type="ECO:0000313" key="2">
    <source>
        <dbReference type="EMBL" id="KAH7538420.1"/>
    </source>
</evidence>
<gene>
    <name evidence="2" type="ORF">FEM48_Zijuj03G0197600</name>
</gene>
<proteinExistence type="predicted"/>
<sequence length="363" mass="40480">MKLDEDNFILWKSQIIPSLRGHDLENFILSRGPMLTKNTDPEIEKSEGVVDGEEELNYWIKQDQLLLGWIRAAISREVLRHLVGLQTTLNVWKTLETRYVSYSISQILSRRSQLQSTKKGDMSINDFWLKMKTIADNLEAAGEVVHETDFAFYILGGFGLEFDSVSDNLNSRCVLGQSSTTNSENVSVNPTGLSVSSLESLNFNAANSNGLNSRSVDNSMRHEKFPSTLVFILLIITSLTIPILNILFMQLEPVEGAVCYYRYTQPFQQPSPMLQGSSPRSFLAAMQSSFPINSISALPYTPNLFQLQPQPGFQGQFGHGSQMMVGNFGHSGTQVVPPVPSMYSNALVSSRNFMQNGSHLSSF</sequence>
<evidence type="ECO:0000313" key="3">
    <source>
        <dbReference type="Proteomes" id="UP000813462"/>
    </source>
</evidence>
<feature type="transmembrane region" description="Helical" evidence="1">
    <location>
        <begin position="229"/>
        <end position="249"/>
    </location>
</feature>
<dbReference type="AlphaFoldDB" id="A0A978VS95"/>
<reference evidence="2" key="1">
    <citation type="journal article" date="2021" name="Front. Plant Sci.">
        <title>Chromosome-Scale Genome Assembly for Chinese Sour Jujube and Insights Into Its Genome Evolution and Domestication Signature.</title>
        <authorList>
            <person name="Shen L.-Y."/>
            <person name="Luo H."/>
            <person name="Wang X.-L."/>
            <person name="Wang X.-M."/>
            <person name="Qiu X.-J."/>
            <person name="Liu H."/>
            <person name="Zhou S.-S."/>
            <person name="Jia K.-H."/>
            <person name="Nie S."/>
            <person name="Bao Y.-T."/>
            <person name="Zhang R.-G."/>
            <person name="Yun Q.-Z."/>
            <person name="Chai Y.-H."/>
            <person name="Lu J.-Y."/>
            <person name="Li Y."/>
            <person name="Zhao S.-W."/>
            <person name="Mao J.-F."/>
            <person name="Jia S.-G."/>
            <person name="Mao Y.-M."/>
        </authorList>
    </citation>
    <scope>NUCLEOTIDE SEQUENCE</scope>
    <source>
        <strain evidence="2">AT0</strain>
        <tissue evidence="2">Leaf</tissue>
    </source>
</reference>
<name>A0A978VS95_ZIZJJ</name>
<dbReference type="PANTHER" id="PTHR47481:SF31">
    <property type="entry name" value="OS01G0873500 PROTEIN"/>
    <property type="match status" value="1"/>
</dbReference>
<dbReference type="Pfam" id="PF14223">
    <property type="entry name" value="Retrotran_gag_2"/>
    <property type="match status" value="1"/>
</dbReference>
<organism evidence="2 3">
    <name type="scientific">Ziziphus jujuba var. spinosa</name>
    <dbReference type="NCBI Taxonomy" id="714518"/>
    <lineage>
        <taxon>Eukaryota</taxon>
        <taxon>Viridiplantae</taxon>
        <taxon>Streptophyta</taxon>
        <taxon>Embryophyta</taxon>
        <taxon>Tracheophyta</taxon>
        <taxon>Spermatophyta</taxon>
        <taxon>Magnoliopsida</taxon>
        <taxon>eudicotyledons</taxon>
        <taxon>Gunneridae</taxon>
        <taxon>Pentapetalae</taxon>
        <taxon>rosids</taxon>
        <taxon>fabids</taxon>
        <taxon>Rosales</taxon>
        <taxon>Rhamnaceae</taxon>
        <taxon>Paliureae</taxon>
        <taxon>Ziziphus</taxon>
    </lineage>
</organism>
<keyword evidence="1" id="KW-0812">Transmembrane</keyword>
<keyword evidence="1" id="KW-0472">Membrane</keyword>
<protein>
    <submittedName>
        <fullName evidence="2">Uncharacterized protein</fullName>
    </submittedName>
</protein>
<comment type="caution">
    <text evidence="2">The sequence shown here is derived from an EMBL/GenBank/DDBJ whole genome shotgun (WGS) entry which is preliminary data.</text>
</comment>
<accession>A0A978VS95</accession>
<keyword evidence="1" id="KW-1133">Transmembrane helix</keyword>
<dbReference type="EMBL" id="JAEACU010000003">
    <property type="protein sequence ID" value="KAH7538420.1"/>
    <property type="molecule type" value="Genomic_DNA"/>
</dbReference>